<evidence type="ECO:0000256" key="4">
    <source>
        <dbReference type="ARBA" id="ARBA00022692"/>
    </source>
</evidence>
<evidence type="ECO:0000256" key="3">
    <source>
        <dbReference type="ARBA" id="ARBA00022519"/>
    </source>
</evidence>
<name>A0A3N4UW30_9BURK</name>
<accession>A0A3N4UW30</accession>
<feature type="transmembrane region" description="Helical" evidence="7">
    <location>
        <begin position="144"/>
        <end position="167"/>
    </location>
</feature>
<comment type="subcellular location">
    <subcellularLocation>
        <location evidence="1 7">Cell membrane</location>
        <topology evidence="1 7">Multi-pass membrane protein</topology>
    </subcellularLocation>
</comment>
<keyword evidence="5 7" id="KW-1133">Transmembrane helix</keyword>
<dbReference type="Pfam" id="PF03631">
    <property type="entry name" value="Virul_fac_BrkB"/>
    <property type="match status" value="1"/>
</dbReference>
<feature type="transmembrane region" description="Helical" evidence="7">
    <location>
        <begin position="104"/>
        <end position="123"/>
    </location>
</feature>
<evidence type="ECO:0000313" key="9">
    <source>
        <dbReference type="Proteomes" id="UP000272193"/>
    </source>
</evidence>
<evidence type="ECO:0000256" key="2">
    <source>
        <dbReference type="ARBA" id="ARBA00022475"/>
    </source>
</evidence>
<dbReference type="EMBL" id="RKQL01000005">
    <property type="protein sequence ID" value="RPE64914.1"/>
    <property type="molecule type" value="Genomic_DNA"/>
</dbReference>
<sequence>MNLPIWWPTPERLRRFPWMATLQTLRARVREDRLALTAGSLTFTTVIALVPLFTVLLAVFSAFPAFSKLQGLLQQWLAERLFPPAISQQVLGALEQFAAKASRVGAVGFAFFVGSALSLVFTIDRTLNAIWRVRRPRPYAQRLVIYWAVLTLGPLALATLLALGSYATTLSRGWVQAPAGVVQGMLSLLGFGLSVMTMAALYRFVPHTSVRWRHAFAGAVFVGVGLELAKRLLAWYLKAMPGMSAIYGAFAAVPILLLWIYVLWLVVLMGAVIAAYLPALQARVQHRAGQPGWKFRLAVEAVDELAAARRRGEGAVAIGELAQRLRVDPLELEPVVDALADLGWVAALEDGRDALLIDLAHTPALPLIDALLLAPAPSVENFRKKAGLPAWKAADLLSNQE</sequence>
<keyword evidence="6 7" id="KW-0472">Membrane</keyword>
<proteinExistence type="inferred from homology"/>
<evidence type="ECO:0000256" key="1">
    <source>
        <dbReference type="ARBA" id="ARBA00004651"/>
    </source>
</evidence>
<evidence type="ECO:0000256" key="7">
    <source>
        <dbReference type="HAMAP-Rule" id="MF_00672"/>
    </source>
</evidence>
<dbReference type="PANTHER" id="PTHR30213">
    <property type="entry name" value="INNER MEMBRANE PROTEIN YHJD"/>
    <property type="match status" value="1"/>
</dbReference>
<dbReference type="OrthoDB" id="9808671at2"/>
<feature type="transmembrane region" description="Helical" evidence="7">
    <location>
        <begin position="179"/>
        <end position="202"/>
    </location>
</feature>
<evidence type="ECO:0000256" key="5">
    <source>
        <dbReference type="ARBA" id="ARBA00022989"/>
    </source>
</evidence>
<dbReference type="AlphaFoldDB" id="A0A3N4UW30"/>
<keyword evidence="3" id="KW-0997">Cell inner membrane</keyword>
<keyword evidence="2 7" id="KW-1003">Cell membrane</keyword>
<evidence type="ECO:0000256" key="6">
    <source>
        <dbReference type="ARBA" id="ARBA00023136"/>
    </source>
</evidence>
<dbReference type="InterPro" id="IPR017039">
    <property type="entry name" value="Virul_fac_BrkB"/>
</dbReference>
<keyword evidence="4 7" id="KW-0812">Transmembrane</keyword>
<keyword evidence="9" id="KW-1185">Reference proteome</keyword>
<comment type="similarity">
    <text evidence="7">Belongs to the UPF0761 family.</text>
</comment>
<comment type="caution">
    <text evidence="8">The sequence shown here is derived from an EMBL/GenBank/DDBJ whole genome shotgun (WGS) entry which is preliminary data.</text>
</comment>
<dbReference type="PANTHER" id="PTHR30213:SF0">
    <property type="entry name" value="UPF0761 MEMBRANE PROTEIN YIHY"/>
    <property type="match status" value="1"/>
</dbReference>
<feature type="transmembrane region" description="Helical" evidence="7">
    <location>
        <begin position="249"/>
        <end position="277"/>
    </location>
</feature>
<dbReference type="GO" id="GO:0005886">
    <property type="term" value="C:plasma membrane"/>
    <property type="evidence" value="ECO:0007669"/>
    <property type="project" value="UniProtKB-SubCell"/>
</dbReference>
<organism evidence="8 9">
    <name type="scientific">Tibeticola sediminis</name>
    <dbReference type="NCBI Taxonomy" id="1917811"/>
    <lineage>
        <taxon>Bacteria</taxon>
        <taxon>Pseudomonadati</taxon>
        <taxon>Pseudomonadota</taxon>
        <taxon>Betaproteobacteria</taxon>
        <taxon>Burkholderiales</taxon>
        <taxon>Comamonadaceae</taxon>
        <taxon>Tibeticola</taxon>
    </lineage>
</organism>
<reference evidence="8 9" key="1">
    <citation type="submission" date="2018-11" db="EMBL/GenBank/DDBJ databases">
        <title>Genomic Encyclopedia of Type Strains, Phase IV (KMG-IV): sequencing the most valuable type-strain genomes for metagenomic binning, comparative biology and taxonomic classification.</title>
        <authorList>
            <person name="Goeker M."/>
        </authorList>
    </citation>
    <scope>NUCLEOTIDE SEQUENCE [LARGE SCALE GENOMIC DNA]</scope>
    <source>
        <strain evidence="8 9">DSM 101684</strain>
    </source>
</reference>
<dbReference type="Proteomes" id="UP000272193">
    <property type="component" value="Unassembled WGS sequence"/>
</dbReference>
<gene>
    <name evidence="8" type="ORF">EDC62_2036</name>
</gene>
<dbReference type="InterPro" id="IPR023679">
    <property type="entry name" value="UPF0761_bac"/>
</dbReference>
<evidence type="ECO:0000313" key="8">
    <source>
        <dbReference type="EMBL" id="RPE64914.1"/>
    </source>
</evidence>
<feature type="transmembrane region" description="Helical" evidence="7">
    <location>
        <begin position="214"/>
        <end position="237"/>
    </location>
</feature>
<feature type="transmembrane region" description="Helical" evidence="7">
    <location>
        <begin position="34"/>
        <end position="63"/>
    </location>
</feature>
<dbReference type="NCBIfam" id="TIGR00765">
    <property type="entry name" value="yihY_not_rbn"/>
    <property type="match status" value="1"/>
</dbReference>
<dbReference type="HAMAP" id="MF_00672">
    <property type="entry name" value="UPF0761"/>
    <property type="match status" value="1"/>
</dbReference>
<dbReference type="RefSeq" id="WP_124223298.1">
    <property type="nucleotide sequence ID" value="NZ_RKQL01000005.1"/>
</dbReference>
<protein>
    <recommendedName>
        <fullName evidence="7">UPF0761 membrane protein EDC62_2036</fullName>
    </recommendedName>
</protein>